<dbReference type="GO" id="GO:0031941">
    <property type="term" value="C:filamentous actin"/>
    <property type="evidence" value="ECO:0007669"/>
    <property type="project" value="TreeGrafter"/>
</dbReference>
<evidence type="ECO:0000256" key="3">
    <source>
        <dbReference type="ARBA" id="ARBA00023038"/>
    </source>
</evidence>
<dbReference type="PANTHER" id="PTHR24214">
    <property type="entry name" value="PDZ AND LIM DOMAIN PROTEIN ZASP"/>
    <property type="match status" value="1"/>
</dbReference>
<feature type="region of interest" description="Disordered" evidence="4">
    <location>
        <begin position="617"/>
        <end position="643"/>
    </location>
</feature>
<feature type="region of interest" description="Disordered" evidence="4">
    <location>
        <begin position="451"/>
        <end position="486"/>
    </location>
</feature>
<dbReference type="OrthoDB" id="44841at2759"/>
<dbReference type="GO" id="GO:0003779">
    <property type="term" value="F:actin binding"/>
    <property type="evidence" value="ECO:0007669"/>
    <property type="project" value="TreeGrafter"/>
</dbReference>
<feature type="region of interest" description="Disordered" evidence="4">
    <location>
        <begin position="767"/>
        <end position="795"/>
    </location>
</feature>
<dbReference type="GO" id="GO:0005912">
    <property type="term" value="C:adherens junction"/>
    <property type="evidence" value="ECO:0007669"/>
    <property type="project" value="TreeGrafter"/>
</dbReference>
<dbReference type="GO" id="GO:0051371">
    <property type="term" value="F:muscle alpha-actinin binding"/>
    <property type="evidence" value="ECO:0007669"/>
    <property type="project" value="TreeGrafter"/>
</dbReference>
<proteinExistence type="predicted"/>
<keyword evidence="3" id="KW-0479">Metal-binding</keyword>
<keyword evidence="2" id="KW-0963">Cytoplasm</keyword>
<feature type="region of interest" description="Disordered" evidence="4">
    <location>
        <begin position="176"/>
        <end position="303"/>
    </location>
</feature>
<feature type="region of interest" description="Disordered" evidence="4">
    <location>
        <begin position="656"/>
        <end position="716"/>
    </location>
</feature>
<dbReference type="Gene3D" id="2.30.42.10">
    <property type="match status" value="1"/>
</dbReference>
<feature type="compositionally biased region" description="Basic and acidic residues" evidence="4">
    <location>
        <begin position="767"/>
        <end position="778"/>
    </location>
</feature>
<dbReference type="GO" id="GO:0061061">
    <property type="term" value="P:muscle structure development"/>
    <property type="evidence" value="ECO:0007669"/>
    <property type="project" value="TreeGrafter"/>
</dbReference>
<dbReference type="GO" id="GO:0001725">
    <property type="term" value="C:stress fiber"/>
    <property type="evidence" value="ECO:0007669"/>
    <property type="project" value="TreeGrafter"/>
</dbReference>
<feature type="compositionally biased region" description="Polar residues" evidence="4">
    <location>
        <begin position="418"/>
        <end position="431"/>
    </location>
</feature>
<feature type="domain" description="PDZ" evidence="5">
    <location>
        <begin position="2"/>
        <end position="84"/>
    </location>
</feature>
<feature type="compositionally biased region" description="Basic and acidic residues" evidence="4">
    <location>
        <begin position="1009"/>
        <end position="1023"/>
    </location>
</feature>
<dbReference type="SMART" id="SM00735">
    <property type="entry name" value="ZM"/>
    <property type="match status" value="1"/>
</dbReference>
<dbReference type="RefSeq" id="XP_022317989.1">
    <property type="nucleotide sequence ID" value="XM_022462281.1"/>
</dbReference>
<feature type="compositionally biased region" description="Polar residues" evidence="4">
    <location>
        <begin position="779"/>
        <end position="795"/>
    </location>
</feature>
<dbReference type="SMART" id="SM00228">
    <property type="entry name" value="PDZ"/>
    <property type="match status" value="1"/>
</dbReference>
<feature type="region of interest" description="Disordered" evidence="4">
    <location>
        <begin position="152"/>
        <end position="171"/>
    </location>
</feature>
<feature type="compositionally biased region" description="Acidic residues" evidence="4">
    <location>
        <begin position="1100"/>
        <end position="1138"/>
    </location>
</feature>
<feature type="region of interest" description="Disordered" evidence="4">
    <location>
        <begin position="1008"/>
        <end position="1173"/>
    </location>
</feature>
<reference evidence="7" key="1">
    <citation type="submission" date="2025-08" db="UniProtKB">
        <authorList>
            <consortium name="RefSeq"/>
        </authorList>
    </citation>
    <scope>IDENTIFICATION</scope>
    <source>
        <tissue evidence="7">Whole sample</tissue>
    </source>
</reference>
<feature type="compositionally biased region" description="Basic and acidic residues" evidence="4">
    <location>
        <begin position="878"/>
        <end position="917"/>
    </location>
</feature>
<feature type="compositionally biased region" description="Basic and acidic residues" evidence="4">
    <location>
        <begin position="852"/>
        <end position="865"/>
    </location>
</feature>
<sequence length="1173" mass="130198">MLVRLSRDSFETPWGFRLQGGRDLNQDLVVQRVFSNSPAEGELQRGDVILAINGRDASTLTHKQAQDSIKFGGGQVELLVSRPPSGASVKPLTPQSPTKAPPIFSNKTASIQIPIRRSSDHGPRIMPPPNVAGHQPKKITMNKFGGGITNFGSNYGARAQQPGWSPQPSIYSQQYTPQLSTQEREGTASQYQQQPPMQQQYNQYQQPPQHQYQPPPPPQQQYQPPPQQQQQQQQYRPPPQQQYQPQQQSPRSPQYQPYSLNQPQKTSAASFSPSTPTSQYISPGLSQPDYVRSEDPVQDEVDYEYVPVSQRKNAFREKQEKQPQVNVNGNGADEDYYYPNCPVWERRKMFMKDQPKVKRTGRRRTYGSPGGAGAAQFGTDYSKGPTPAAVTVQQRPRPPPVVQPPVNAAPPATDEPDTSSFSRNWSGTLRSSGGPRPWEQEQKEYIMPSVIQSSEQQQQSPRRPAPAVSPKPSRSPQPRKPAASPQRQIVVRSVPNDQAQQEQPPQDGGQAVHLQYNSPMGLYSNQNIEDTYNAQIGYPGQNTTSSTVTPQAKQGEYFGSGMSHTMFAVDDSDEYLYRLLSEHKHLIGKTVEKNMAPKPNDYQGPVTQYVPIAQIPEQQHQQQQLQHQQQQPVESMTEGGQRYSRVEPPVRVTPAEVVAQPPPPPPKPVIKPVVPPKSAQREPPAASIQAEEQTRKCQEPLQVNESPPISNDVPPNVIADQVVTGDTTMTNISSIEDENFSKDIDQPSSKSEKVENIDETVTLSLNDEKSDNVDDKSLITESNETAAANNGSADTQTIVDEVLDINNAESAPADVGESIKDTTVLTEDSKPSVSEPIVQETKLVGENEESDKEIRPTDNNEKDTSTIENEAGSLKESCSVEEKETAESKTDINEKSEILEEKGDSLKDESANAKVEEQTTLVEEQLEQQTLADDQSKIDDSGEQLDEQASVETNQVDSKEVIVEDIVDENDGNIESKDQEINETVVLESDNVENTGDLMEEVVNIVLEDESKTTEETESKPQVEEEVVVLLEDEAVNAKSEEAVEEKEPATSTEEEKSKDEENKSEEKIQSETSAEEQKDQGEEESRAGEAKEEEKPKEEEEDQGKEEETDETAEAGAEDAPDQEDGTVSDEIEDSDSAAEAKPKKKERMDLSQFKKVKKAPGKLNTKQWQTK</sequence>
<evidence type="ECO:0000259" key="5">
    <source>
        <dbReference type="PROSITE" id="PS50106"/>
    </source>
</evidence>
<dbReference type="Pfam" id="PF00595">
    <property type="entry name" value="PDZ"/>
    <property type="match status" value="1"/>
</dbReference>
<protein>
    <submittedName>
        <fullName evidence="7">Integrator complex subunit 3 homolog isoform X1</fullName>
    </submittedName>
</protein>
<evidence type="ECO:0000256" key="1">
    <source>
        <dbReference type="ARBA" id="ARBA00004496"/>
    </source>
</evidence>
<dbReference type="KEGG" id="cvn:111121141"/>
<feature type="region of interest" description="Disordered" evidence="4">
    <location>
        <begin position="83"/>
        <end position="104"/>
    </location>
</feature>
<dbReference type="InterPro" id="IPR050604">
    <property type="entry name" value="PDZ-LIM_domain"/>
</dbReference>
<feature type="compositionally biased region" description="Basic and acidic residues" evidence="4">
    <location>
        <begin position="739"/>
        <end position="754"/>
    </location>
</feature>
<dbReference type="AlphaFoldDB" id="A0A8B8CS02"/>
<dbReference type="InterPro" id="IPR006643">
    <property type="entry name" value="Zasp-like_motif"/>
</dbReference>
<feature type="region of interest" description="Disordered" evidence="4">
    <location>
        <begin position="312"/>
        <end position="331"/>
    </location>
</feature>
<evidence type="ECO:0000313" key="7">
    <source>
        <dbReference type="RefSeq" id="XP_022317989.1"/>
    </source>
</evidence>
<feature type="compositionally biased region" description="Basic and acidic residues" evidence="4">
    <location>
        <begin position="1140"/>
        <end position="1151"/>
    </location>
</feature>
<keyword evidence="3" id="KW-0440">LIM domain</keyword>
<dbReference type="CDD" id="cd23068">
    <property type="entry name" value="PDZ_ZASP52-like"/>
    <property type="match status" value="1"/>
</dbReference>
<accession>A0A8B8CS02</accession>
<feature type="compositionally biased region" description="Polar residues" evidence="4">
    <location>
        <begin position="162"/>
        <end position="171"/>
    </location>
</feature>
<feature type="compositionally biased region" description="Acidic residues" evidence="4">
    <location>
        <begin position="963"/>
        <end position="972"/>
    </location>
</feature>
<evidence type="ECO:0000256" key="2">
    <source>
        <dbReference type="ARBA" id="ARBA00022490"/>
    </source>
</evidence>
<feature type="region of interest" description="Disordered" evidence="4">
    <location>
        <begin position="809"/>
        <end position="974"/>
    </location>
</feature>
<dbReference type="GO" id="GO:0030018">
    <property type="term" value="C:Z disc"/>
    <property type="evidence" value="ECO:0007669"/>
    <property type="project" value="TreeGrafter"/>
</dbReference>
<dbReference type="FunFam" id="2.30.42.10:FF:000055">
    <property type="entry name" value="PDZ and LIM domain protein 3"/>
    <property type="match status" value="1"/>
</dbReference>
<feature type="compositionally biased region" description="Low complexity" evidence="4">
    <location>
        <begin position="266"/>
        <end position="278"/>
    </location>
</feature>
<feature type="compositionally biased region" description="Low complexity" evidence="4">
    <location>
        <begin position="190"/>
        <end position="212"/>
    </location>
</feature>
<feature type="compositionally biased region" description="Basic and acidic residues" evidence="4">
    <location>
        <begin position="1039"/>
        <end position="1099"/>
    </location>
</feature>
<dbReference type="InterPro" id="IPR036034">
    <property type="entry name" value="PDZ_sf"/>
</dbReference>
<dbReference type="PROSITE" id="PS50106">
    <property type="entry name" value="PDZ"/>
    <property type="match status" value="1"/>
</dbReference>
<dbReference type="PANTHER" id="PTHR24214:SF38">
    <property type="entry name" value="PDZ AND LIM DOMAIN PROTEIN ZASP-RELATED"/>
    <property type="match status" value="1"/>
</dbReference>
<dbReference type="SUPFAM" id="SSF50156">
    <property type="entry name" value="PDZ domain-like"/>
    <property type="match status" value="1"/>
</dbReference>
<dbReference type="GeneID" id="111121141"/>
<feature type="compositionally biased region" description="Acidic residues" evidence="4">
    <location>
        <begin position="1024"/>
        <end position="1035"/>
    </location>
</feature>
<feature type="compositionally biased region" description="Pro residues" evidence="4">
    <location>
        <begin position="213"/>
        <end position="227"/>
    </location>
</feature>
<evidence type="ECO:0000313" key="6">
    <source>
        <dbReference type="Proteomes" id="UP000694844"/>
    </source>
</evidence>
<evidence type="ECO:0000256" key="4">
    <source>
        <dbReference type="SAM" id="MobiDB-lite"/>
    </source>
</evidence>
<feature type="region of interest" description="Disordered" evidence="4">
    <location>
        <begin position="732"/>
        <end position="754"/>
    </location>
</feature>
<dbReference type="Proteomes" id="UP000694844">
    <property type="component" value="Chromosome 2"/>
</dbReference>
<feature type="compositionally biased region" description="Pro residues" evidence="4">
    <location>
        <begin position="463"/>
        <end position="479"/>
    </location>
</feature>
<feature type="compositionally biased region" description="Pro residues" evidence="4">
    <location>
        <begin position="660"/>
        <end position="675"/>
    </location>
</feature>
<comment type="subcellular location">
    <subcellularLocation>
        <location evidence="1">Cytoplasm</location>
    </subcellularLocation>
</comment>
<keyword evidence="3" id="KW-0862">Zinc</keyword>
<feature type="compositionally biased region" description="Low complexity" evidence="4">
    <location>
        <begin position="918"/>
        <end position="931"/>
    </location>
</feature>
<keyword evidence="6" id="KW-1185">Reference proteome</keyword>
<dbReference type="InterPro" id="IPR001478">
    <property type="entry name" value="PDZ"/>
</dbReference>
<name>A0A8B8CS02_CRAVI</name>
<feature type="region of interest" description="Disordered" evidence="4">
    <location>
        <begin position="355"/>
        <end position="438"/>
    </location>
</feature>
<gene>
    <name evidence="7" type="primary">LOC111121141</name>
</gene>
<feature type="compositionally biased region" description="Low complexity" evidence="4">
    <location>
        <begin position="228"/>
        <end position="258"/>
    </location>
</feature>
<organism evidence="6 7">
    <name type="scientific">Crassostrea virginica</name>
    <name type="common">Eastern oyster</name>
    <dbReference type="NCBI Taxonomy" id="6565"/>
    <lineage>
        <taxon>Eukaryota</taxon>
        <taxon>Metazoa</taxon>
        <taxon>Spiralia</taxon>
        <taxon>Lophotrochozoa</taxon>
        <taxon>Mollusca</taxon>
        <taxon>Bivalvia</taxon>
        <taxon>Autobranchia</taxon>
        <taxon>Pteriomorphia</taxon>
        <taxon>Ostreida</taxon>
        <taxon>Ostreoidea</taxon>
        <taxon>Ostreidae</taxon>
        <taxon>Crassostrea</taxon>
    </lineage>
</organism>
<feature type="compositionally biased region" description="Low complexity" evidence="4">
    <location>
        <begin position="618"/>
        <end position="631"/>
    </location>
</feature>
<dbReference type="GO" id="GO:0030036">
    <property type="term" value="P:actin cytoskeleton organization"/>
    <property type="evidence" value="ECO:0007669"/>
    <property type="project" value="TreeGrafter"/>
</dbReference>